<dbReference type="PANTHER" id="PTHR13693:SF100">
    <property type="entry name" value="8-AMINO-7-OXONONANOATE SYNTHASE"/>
    <property type="match status" value="1"/>
</dbReference>
<comment type="cofactor">
    <cofactor evidence="1">
        <name>pyridoxal 5'-phosphate</name>
        <dbReference type="ChEBI" id="CHEBI:597326"/>
    </cofactor>
</comment>
<comment type="caution">
    <text evidence="5">The sequence shown here is derived from an EMBL/GenBank/DDBJ whole genome shotgun (WGS) entry which is preliminary data.</text>
</comment>
<dbReference type="Proteomes" id="UP000266258">
    <property type="component" value="Unassembled WGS sequence"/>
</dbReference>
<dbReference type="Gene3D" id="3.90.1150.10">
    <property type="entry name" value="Aspartate Aminotransferase, domain 1"/>
    <property type="match status" value="1"/>
</dbReference>
<protein>
    <recommendedName>
        <fullName evidence="4">Aminotransferase class I/classII large domain-containing protein</fullName>
    </recommendedName>
</protein>
<dbReference type="EMBL" id="NRJH01000054">
    <property type="protein sequence ID" value="RIY31798.1"/>
    <property type="molecule type" value="Genomic_DNA"/>
</dbReference>
<reference evidence="5 6" key="1">
    <citation type="submission" date="2017-08" db="EMBL/GenBank/DDBJ databases">
        <title>Reclassification of Bisgaard taxon 37 and 44.</title>
        <authorList>
            <person name="Christensen H."/>
        </authorList>
    </citation>
    <scope>NUCLEOTIDE SEQUENCE [LARGE SCALE GENOMIC DNA]</scope>
    <source>
        <strain evidence="5 6">B96_4</strain>
    </source>
</reference>
<dbReference type="InterPro" id="IPR050087">
    <property type="entry name" value="AON_synthase_class-II"/>
</dbReference>
<accession>A0A3A1Y3K4</accession>
<name>A0A3A1Y3K4_9GAMM</name>
<evidence type="ECO:0000256" key="1">
    <source>
        <dbReference type="ARBA" id="ARBA00001933"/>
    </source>
</evidence>
<dbReference type="GO" id="GO:0008710">
    <property type="term" value="F:8-amino-7-oxononanoate synthase activity"/>
    <property type="evidence" value="ECO:0007669"/>
    <property type="project" value="TreeGrafter"/>
</dbReference>
<dbReference type="PANTHER" id="PTHR13693">
    <property type="entry name" value="CLASS II AMINOTRANSFERASE/8-AMINO-7-OXONONANOATE SYNTHASE"/>
    <property type="match status" value="1"/>
</dbReference>
<dbReference type="InterPro" id="IPR015421">
    <property type="entry name" value="PyrdxlP-dep_Trfase_major"/>
</dbReference>
<dbReference type="RefSeq" id="WP_119497444.1">
    <property type="nucleotide sequence ID" value="NZ_NRJH01000054.1"/>
</dbReference>
<dbReference type="InterPro" id="IPR015422">
    <property type="entry name" value="PyrdxlP-dep_Trfase_small"/>
</dbReference>
<dbReference type="GO" id="GO:0030170">
    <property type="term" value="F:pyridoxal phosphate binding"/>
    <property type="evidence" value="ECO:0007669"/>
    <property type="project" value="InterPro"/>
</dbReference>
<evidence type="ECO:0000259" key="4">
    <source>
        <dbReference type="Pfam" id="PF00155"/>
    </source>
</evidence>
<evidence type="ECO:0000313" key="6">
    <source>
        <dbReference type="Proteomes" id="UP000266258"/>
    </source>
</evidence>
<dbReference type="InterPro" id="IPR015424">
    <property type="entry name" value="PyrdxlP-dep_Trfase"/>
</dbReference>
<dbReference type="OrthoDB" id="9807157at2"/>
<evidence type="ECO:0000256" key="3">
    <source>
        <dbReference type="ARBA" id="ARBA00022898"/>
    </source>
</evidence>
<dbReference type="Gene3D" id="3.40.640.10">
    <property type="entry name" value="Type I PLP-dependent aspartate aminotransferase-like (Major domain)"/>
    <property type="match status" value="1"/>
</dbReference>
<proteinExistence type="predicted"/>
<sequence length="432" mass="48173">MQLLNEQVALYLERLKQENNLRALRKYSSKEQYLLDLSSNDYLNLSKTPWQQVCELGIEQSNDKLGALVQEFLADKTEYRLPCGSTGSRLLSGDNTWIEKIEDIIGGELEAYDKQALFYNSGYHANMGIVPALAKINPESTYVLMDKLIHASLIDGVLLSGVKLSRFSHNNLQDLENKLIKAVDKGFANIIICLESIYSMDGDNLDQSEFEALVALKAKYSNQANIILYVDEAHAVGLFGEHALGLVDKFKVIKEIDIIVCPLGKATNSSGALVLTNQILREFLINTSRPLIYSTALGAETILATALNFSYARNKLVKEKVTKLLNLADDFRQHLCACLKEKYPDLDALALVYGNNQIISFVVGSNDNVLYASKALREKGVLVGAIKSPTVPKHKERLRLCLNTSLVDKAELYQFLKQTFKDLINDSNLKLG</sequence>
<dbReference type="InterPro" id="IPR004839">
    <property type="entry name" value="Aminotransferase_I/II_large"/>
</dbReference>
<gene>
    <name evidence="5" type="ORF">CJP74_06405</name>
</gene>
<feature type="domain" description="Aminotransferase class I/classII large" evidence="4">
    <location>
        <begin position="35"/>
        <end position="405"/>
    </location>
</feature>
<dbReference type="GO" id="GO:0009102">
    <property type="term" value="P:biotin biosynthetic process"/>
    <property type="evidence" value="ECO:0007669"/>
    <property type="project" value="TreeGrafter"/>
</dbReference>
<organism evidence="5 6">
    <name type="scientific">Psittacicella melopsittaci</name>
    <dbReference type="NCBI Taxonomy" id="2028576"/>
    <lineage>
        <taxon>Bacteria</taxon>
        <taxon>Pseudomonadati</taxon>
        <taxon>Pseudomonadota</taxon>
        <taxon>Gammaproteobacteria</taxon>
        <taxon>Pasteurellales</taxon>
        <taxon>Psittacicellaceae</taxon>
        <taxon>Psittacicella</taxon>
    </lineage>
</organism>
<keyword evidence="6" id="KW-1185">Reference proteome</keyword>
<dbReference type="SUPFAM" id="SSF53383">
    <property type="entry name" value="PLP-dependent transferases"/>
    <property type="match status" value="1"/>
</dbReference>
<keyword evidence="3" id="KW-0663">Pyridoxal phosphate</keyword>
<keyword evidence="2" id="KW-0808">Transferase</keyword>
<evidence type="ECO:0000256" key="2">
    <source>
        <dbReference type="ARBA" id="ARBA00022679"/>
    </source>
</evidence>
<evidence type="ECO:0000313" key="5">
    <source>
        <dbReference type="EMBL" id="RIY31798.1"/>
    </source>
</evidence>
<dbReference type="AlphaFoldDB" id="A0A3A1Y3K4"/>
<dbReference type="Pfam" id="PF00155">
    <property type="entry name" value="Aminotran_1_2"/>
    <property type="match status" value="1"/>
</dbReference>